<reference evidence="1" key="2">
    <citation type="submission" date="2023-01" db="EMBL/GenBank/DDBJ databases">
        <authorList>
            <person name="Sun Q."/>
            <person name="Evtushenko L."/>
        </authorList>
    </citation>
    <scope>NUCLEOTIDE SEQUENCE</scope>
    <source>
        <strain evidence="1">VKM B-2789</strain>
    </source>
</reference>
<dbReference type="Proteomes" id="UP001143330">
    <property type="component" value="Unassembled WGS sequence"/>
</dbReference>
<accession>A0A9W6K1U7</accession>
<organism evidence="1 2">
    <name type="scientific">Ancylobacter defluvii</name>
    <dbReference type="NCBI Taxonomy" id="1282440"/>
    <lineage>
        <taxon>Bacteria</taxon>
        <taxon>Pseudomonadati</taxon>
        <taxon>Pseudomonadota</taxon>
        <taxon>Alphaproteobacteria</taxon>
        <taxon>Hyphomicrobiales</taxon>
        <taxon>Xanthobacteraceae</taxon>
        <taxon>Ancylobacter</taxon>
    </lineage>
</organism>
<sequence length="78" mass="8247">MAAGQENAVARILATLLATLALGLGAHALRAAMHGRHASTGTPFQQCMARAKKTYGPRTLPEVIKNQFTVECEATVGR</sequence>
<keyword evidence="2" id="KW-1185">Reference proteome</keyword>
<dbReference type="EMBL" id="BSFM01000017">
    <property type="protein sequence ID" value="GLK85954.1"/>
    <property type="molecule type" value="Genomic_DNA"/>
</dbReference>
<evidence type="ECO:0000313" key="2">
    <source>
        <dbReference type="Proteomes" id="UP001143330"/>
    </source>
</evidence>
<name>A0A9W6K1U7_9HYPH</name>
<dbReference type="AlphaFoldDB" id="A0A9W6K1U7"/>
<protein>
    <submittedName>
        <fullName evidence="1">Uncharacterized protein</fullName>
    </submittedName>
</protein>
<comment type="caution">
    <text evidence="1">The sequence shown here is derived from an EMBL/GenBank/DDBJ whole genome shotgun (WGS) entry which is preliminary data.</text>
</comment>
<dbReference type="RefSeq" id="WP_213359840.1">
    <property type="nucleotide sequence ID" value="NZ_JAHBGD010000005.1"/>
</dbReference>
<gene>
    <name evidence="1" type="ORF">GCM10017653_40240</name>
</gene>
<proteinExistence type="predicted"/>
<evidence type="ECO:0000313" key="1">
    <source>
        <dbReference type="EMBL" id="GLK85954.1"/>
    </source>
</evidence>
<reference evidence="1" key="1">
    <citation type="journal article" date="2014" name="Int. J. Syst. Evol. Microbiol.">
        <title>Complete genome sequence of Corynebacterium casei LMG S-19264T (=DSM 44701T), isolated from a smear-ripened cheese.</title>
        <authorList>
            <consortium name="US DOE Joint Genome Institute (JGI-PGF)"/>
            <person name="Walter F."/>
            <person name="Albersmeier A."/>
            <person name="Kalinowski J."/>
            <person name="Ruckert C."/>
        </authorList>
    </citation>
    <scope>NUCLEOTIDE SEQUENCE</scope>
    <source>
        <strain evidence="1">VKM B-2789</strain>
    </source>
</reference>